<evidence type="ECO:0000313" key="2">
    <source>
        <dbReference type="Proteomes" id="UP000265520"/>
    </source>
</evidence>
<accession>A0A392SP04</accession>
<name>A0A392SP04_9FABA</name>
<dbReference type="EMBL" id="LXQA010419139">
    <property type="protein sequence ID" value="MCI50618.1"/>
    <property type="molecule type" value="Genomic_DNA"/>
</dbReference>
<keyword evidence="2" id="KW-1185">Reference proteome</keyword>
<evidence type="ECO:0000313" key="1">
    <source>
        <dbReference type="EMBL" id="MCI50618.1"/>
    </source>
</evidence>
<feature type="non-terminal residue" evidence="1">
    <location>
        <position position="44"/>
    </location>
</feature>
<reference evidence="1 2" key="1">
    <citation type="journal article" date="2018" name="Front. Plant Sci.">
        <title>Red Clover (Trifolium pratense) and Zigzag Clover (T. medium) - A Picture of Genomic Similarities and Differences.</title>
        <authorList>
            <person name="Dluhosova J."/>
            <person name="Istvanek J."/>
            <person name="Nedelnik J."/>
            <person name="Repkova J."/>
        </authorList>
    </citation>
    <scope>NUCLEOTIDE SEQUENCE [LARGE SCALE GENOMIC DNA]</scope>
    <source>
        <strain evidence="2">cv. 10/8</strain>
        <tissue evidence="1">Leaf</tissue>
    </source>
</reference>
<sequence length="44" mass="5146">MISSPHLKRVQGIRVLVEEEPQVNGCSSFVSLFAFQDYYRETQR</sequence>
<comment type="caution">
    <text evidence="1">The sequence shown here is derived from an EMBL/GenBank/DDBJ whole genome shotgun (WGS) entry which is preliminary data.</text>
</comment>
<organism evidence="1 2">
    <name type="scientific">Trifolium medium</name>
    <dbReference type="NCBI Taxonomy" id="97028"/>
    <lineage>
        <taxon>Eukaryota</taxon>
        <taxon>Viridiplantae</taxon>
        <taxon>Streptophyta</taxon>
        <taxon>Embryophyta</taxon>
        <taxon>Tracheophyta</taxon>
        <taxon>Spermatophyta</taxon>
        <taxon>Magnoliopsida</taxon>
        <taxon>eudicotyledons</taxon>
        <taxon>Gunneridae</taxon>
        <taxon>Pentapetalae</taxon>
        <taxon>rosids</taxon>
        <taxon>fabids</taxon>
        <taxon>Fabales</taxon>
        <taxon>Fabaceae</taxon>
        <taxon>Papilionoideae</taxon>
        <taxon>50 kb inversion clade</taxon>
        <taxon>NPAAA clade</taxon>
        <taxon>Hologalegina</taxon>
        <taxon>IRL clade</taxon>
        <taxon>Trifolieae</taxon>
        <taxon>Trifolium</taxon>
    </lineage>
</organism>
<dbReference type="Proteomes" id="UP000265520">
    <property type="component" value="Unassembled WGS sequence"/>
</dbReference>
<proteinExistence type="predicted"/>
<dbReference type="AlphaFoldDB" id="A0A392SP04"/>
<protein>
    <submittedName>
        <fullName evidence="1">Uncharacterized protein</fullName>
    </submittedName>
</protein>